<keyword evidence="4 10" id="KW-1003">Cell membrane</keyword>
<dbReference type="EMBL" id="CP031124">
    <property type="protein sequence ID" value="AXF84593.1"/>
    <property type="molecule type" value="Genomic_DNA"/>
</dbReference>
<comment type="subunit">
    <text evidence="10">Homotetramer.</text>
</comment>
<dbReference type="Proteomes" id="UP000252182">
    <property type="component" value="Chromosome"/>
</dbReference>
<evidence type="ECO:0000256" key="9">
    <source>
        <dbReference type="ARBA" id="ARBA00023136"/>
    </source>
</evidence>
<evidence type="ECO:0000256" key="7">
    <source>
        <dbReference type="ARBA" id="ARBA00022737"/>
    </source>
</evidence>
<comment type="domain">
    <text evidence="10">Aquaporins contain two tandem repeats each containing three membrane-spanning domains and a pore-forming loop with the signature motif Asn-Pro-Ala (NPA).</text>
</comment>
<comment type="subcellular location">
    <subcellularLocation>
        <location evidence="1 10">Cell membrane</location>
        <topology evidence="1 10">Multi-pass membrane protein</topology>
    </subcellularLocation>
</comment>
<feature type="transmembrane region" description="Helical" evidence="10">
    <location>
        <begin position="131"/>
        <end position="151"/>
    </location>
</feature>
<dbReference type="Gene3D" id="1.20.1080.10">
    <property type="entry name" value="Glycerol uptake facilitator protein"/>
    <property type="match status" value="1"/>
</dbReference>
<feature type="site" description="Selectivity filter" evidence="10">
    <location>
        <position position="46"/>
    </location>
</feature>
<feature type="short sequence motif" description="NPA 1" evidence="10">
    <location>
        <begin position="66"/>
        <end position="68"/>
    </location>
</feature>
<keyword evidence="7 10" id="KW-0677">Repeat</keyword>
<dbReference type="SUPFAM" id="SSF81338">
    <property type="entry name" value="Aquaporin-like"/>
    <property type="match status" value="1"/>
</dbReference>
<dbReference type="NCBIfam" id="TIGR00861">
    <property type="entry name" value="MIP"/>
    <property type="match status" value="1"/>
</dbReference>
<feature type="transmembrane region" description="Helical" evidence="10">
    <location>
        <begin position="208"/>
        <end position="228"/>
    </location>
</feature>
<comment type="function">
    <text evidence="10">Channel that permits osmotically driven movement of water in both directions. It is involved in the osmoregulation and in the maintenance of cell turgor during volume expansion in rapidly growing cells. It mediates rapid entry or exit of water in response to abrupt changes in osmolarity.</text>
</comment>
<dbReference type="OrthoDB" id="9807293at2"/>
<evidence type="ECO:0000256" key="1">
    <source>
        <dbReference type="ARBA" id="ARBA00004651"/>
    </source>
</evidence>
<name>A0A345D8A5_9BURK</name>
<proteinExistence type="inferred from homology"/>
<keyword evidence="6 10" id="KW-0812">Transmembrane</keyword>
<dbReference type="InterPro" id="IPR034294">
    <property type="entry name" value="Aquaporin_transptr"/>
</dbReference>
<evidence type="ECO:0000256" key="10">
    <source>
        <dbReference type="HAMAP-Rule" id="MF_01146"/>
    </source>
</evidence>
<feature type="site" description="Selectivity filter" evidence="10">
    <location>
        <position position="185"/>
    </location>
</feature>
<dbReference type="GO" id="GO:0005886">
    <property type="term" value="C:plasma membrane"/>
    <property type="evidence" value="ECO:0007669"/>
    <property type="project" value="UniProtKB-SubCell"/>
</dbReference>
<comment type="catalytic activity">
    <reaction evidence="10">
        <text>H2O(in) = H2O(out)</text>
        <dbReference type="Rhea" id="RHEA:29667"/>
        <dbReference type="ChEBI" id="CHEBI:15377"/>
    </reaction>
</comment>
<keyword evidence="5" id="KW-0997">Cell inner membrane</keyword>
<gene>
    <name evidence="10 11" type="primary">aqpZ</name>
    <name evidence="11" type="ORF">DTO96_100302</name>
</gene>
<protein>
    <recommendedName>
        <fullName evidence="10">Aquaporin Z</fullName>
    </recommendedName>
</protein>
<keyword evidence="8 10" id="KW-1133">Transmembrane helix</keyword>
<dbReference type="FunFam" id="1.20.1080.10:FF:000007">
    <property type="entry name" value="Aquaporin Z"/>
    <property type="match status" value="1"/>
</dbReference>
<keyword evidence="9 10" id="KW-0472">Membrane</keyword>
<evidence type="ECO:0000256" key="2">
    <source>
        <dbReference type="ARBA" id="ARBA00006175"/>
    </source>
</evidence>
<dbReference type="PROSITE" id="PS51257">
    <property type="entry name" value="PROKAR_LIPOPROTEIN"/>
    <property type="match status" value="1"/>
</dbReference>
<comment type="caution">
    <text evidence="10">Lacks conserved residue(s) required for the propagation of feature annotation.</text>
</comment>
<dbReference type="NCBIfam" id="NF003838">
    <property type="entry name" value="PRK05420.1"/>
    <property type="match status" value="1"/>
</dbReference>
<evidence type="ECO:0000256" key="4">
    <source>
        <dbReference type="ARBA" id="ARBA00022475"/>
    </source>
</evidence>
<comment type="similarity">
    <text evidence="2 10">Belongs to the MIP/aquaporin (TC 1.A.8) family.</text>
</comment>
<dbReference type="PROSITE" id="PS00221">
    <property type="entry name" value="MIP"/>
    <property type="match status" value="1"/>
</dbReference>
<dbReference type="InterPro" id="IPR000425">
    <property type="entry name" value="MIP"/>
</dbReference>
<feature type="transmembrane region" description="Helical" evidence="10">
    <location>
        <begin position="84"/>
        <end position="106"/>
    </location>
</feature>
<accession>A0A345D8A5</accession>
<sequence>MNKLLAEFIGTFWLVLGGCGSAALAAAFPEASNTLGIGFMGVAFAFGLTVLTMAYTVGPISGGHFNPAVTFGLWAGGRFPSKDIAGYVIAQVLGAVVASAILFIIVSGKAGFTGVGGFASNGYGELSPGKFSMMSALITEVVMTAAFLFIIMGATHKDTPAGFAPIAIGLALTLIHLISIPVTNTSVNPARSTGVALFAQTAALSQLWLFWVAPIVGGILGAVLFRVVKSDKA</sequence>
<dbReference type="PRINTS" id="PR00783">
    <property type="entry name" value="MINTRINSICP"/>
</dbReference>
<dbReference type="RefSeq" id="WP_114561878.1">
    <property type="nucleotide sequence ID" value="NZ_CP031124.1"/>
</dbReference>
<evidence type="ECO:0000256" key="3">
    <source>
        <dbReference type="ARBA" id="ARBA00022448"/>
    </source>
</evidence>
<dbReference type="CDD" id="cd00333">
    <property type="entry name" value="MIP"/>
    <property type="match status" value="1"/>
</dbReference>
<dbReference type="GO" id="GO:0015250">
    <property type="term" value="F:water channel activity"/>
    <property type="evidence" value="ECO:0007669"/>
    <property type="project" value="UniProtKB-UniRule"/>
</dbReference>
<keyword evidence="12" id="KW-1185">Reference proteome</keyword>
<feature type="site" description="Involved in tetramerization or stability of the tetramer" evidence="10">
    <location>
        <position position="19"/>
    </location>
</feature>
<feature type="short sequence motif" description="NPA 2" evidence="10">
    <location>
        <begin position="188"/>
        <end position="190"/>
    </location>
</feature>
<dbReference type="InterPro" id="IPR022357">
    <property type="entry name" value="MIP_CS"/>
</dbReference>
<dbReference type="PANTHER" id="PTHR19139:SF199">
    <property type="entry name" value="MIP17260P"/>
    <property type="match status" value="1"/>
</dbReference>
<organism evidence="11 12">
    <name type="scientific">Ephemeroptericola cinctiostellae</name>
    <dbReference type="NCBI Taxonomy" id="2268024"/>
    <lineage>
        <taxon>Bacteria</taxon>
        <taxon>Pseudomonadati</taxon>
        <taxon>Pseudomonadota</taxon>
        <taxon>Betaproteobacteria</taxon>
        <taxon>Burkholderiales</taxon>
        <taxon>Burkholderiaceae</taxon>
        <taxon>Ephemeroptericola</taxon>
    </lineage>
</organism>
<feature type="site" description="Selectivity filter" evidence="10">
    <location>
        <position position="191"/>
    </location>
</feature>
<dbReference type="AlphaFoldDB" id="A0A345D8A5"/>
<evidence type="ECO:0000313" key="11">
    <source>
        <dbReference type="EMBL" id="AXF84593.1"/>
    </source>
</evidence>
<feature type="transmembrane region" description="Helical" evidence="10">
    <location>
        <begin position="35"/>
        <end position="57"/>
    </location>
</feature>
<keyword evidence="3 10" id="KW-0813">Transport</keyword>
<dbReference type="Pfam" id="PF00230">
    <property type="entry name" value="MIP"/>
    <property type="match status" value="1"/>
</dbReference>
<reference evidence="12" key="1">
    <citation type="submission" date="2018-07" db="EMBL/GenBank/DDBJ databases">
        <authorList>
            <person name="Kim H."/>
        </authorList>
    </citation>
    <scope>NUCLEOTIDE SEQUENCE [LARGE SCALE GENOMIC DNA]</scope>
    <source>
        <strain evidence="12">F02</strain>
    </source>
</reference>
<feature type="site" description="Selectivity filter" evidence="10">
    <location>
        <position position="176"/>
    </location>
</feature>
<evidence type="ECO:0000256" key="8">
    <source>
        <dbReference type="ARBA" id="ARBA00022989"/>
    </source>
</evidence>
<evidence type="ECO:0000313" key="12">
    <source>
        <dbReference type="Proteomes" id="UP000252182"/>
    </source>
</evidence>
<evidence type="ECO:0000256" key="6">
    <source>
        <dbReference type="ARBA" id="ARBA00022692"/>
    </source>
</evidence>
<evidence type="ECO:0000256" key="5">
    <source>
        <dbReference type="ARBA" id="ARBA00022519"/>
    </source>
</evidence>
<dbReference type="InterPro" id="IPR023271">
    <property type="entry name" value="Aquaporin-like"/>
</dbReference>
<dbReference type="HAMAP" id="MF_01146">
    <property type="entry name" value="Aquaporin_Z"/>
    <property type="match status" value="1"/>
</dbReference>
<dbReference type="InterPro" id="IPR023743">
    <property type="entry name" value="Aquaporin_Z"/>
</dbReference>
<dbReference type="PANTHER" id="PTHR19139">
    <property type="entry name" value="AQUAPORIN TRANSPORTER"/>
    <property type="match status" value="1"/>
</dbReference>
<dbReference type="KEGG" id="hyf:DTO96_100302"/>
<feature type="transmembrane region" description="Helical" evidence="10">
    <location>
        <begin position="163"/>
        <end position="182"/>
    </location>
</feature>